<evidence type="ECO:0000313" key="3">
    <source>
        <dbReference type="Proteomes" id="UP000507470"/>
    </source>
</evidence>
<proteinExistence type="predicted"/>
<feature type="compositionally biased region" description="Polar residues" evidence="1">
    <location>
        <begin position="135"/>
        <end position="151"/>
    </location>
</feature>
<protein>
    <submittedName>
        <fullName evidence="2">Uncharacterized protein</fullName>
    </submittedName>
</protein>
<feature type="compositionally biased region" description="Acidic residues" evidence="1">
    <location>
        <begin position="152"/>
        <end position="172"/>
    </location>
</feature>
<sequence length="264" mass="29126">MPAFSKQASQSIQLQTSLVLMCSTFTSNAGHLWSFKRLVEKVHNSLHILLATKRAEKPVFGLNICTKCNKYSVNTQHNSSIKVTPYGEVFGQKENDGVLKGTLTTDEFINEEAIEGFISDDIPTNSVLHEENDSQTDSGAQTIINSKPDNETQSDNEAQTDNESSNDIDSQTDIDSHTDNDSQTDNESQRDSDSQTDNDSQIAAAPTDHNIDSQVQEGVHSVAKRRQIDFETDIDCIILTDLLTDETDTLSGQLSLTDVDSKHD</sequence>
<evidence type="ECO:0000313" key="2">
    <source>
        <dbReference type="EMBL" id="CAC5398356.1"/>
    </source>
</evidence>
<reference evidence="2 3" key="1">
    <citation type="submission" date="2020-06" db="EMBL/GenBank/DDBJ databases">
        <authorList>
            <person name="Li R."/>
            <person name="Bekaert M."/>
        </authorList>
    </citation>
    <scope>NUCLEOTIDE SEQUENCE [LARGE SCALE GENOMIC DNA]</scope>
    <source>
        <strain evidence="3">wild</strain>
    </source>
</reference>
<gene>
    <name evidence="2" type="ORF">MCOR_32733</name>
</gene>
<dbReference type="EMBL" id="CACVKT020005897">
    <property type="protein sequence ID" value="CAC5398356.1"/>
    <property type="molecule type" value="Genomic_DNA"/>
</dbReference>
<feature type="region of interest" description="Disordered" evidence="1">
    <location>
        <begin position="120"/>
        <end position="218"/>
    </location>
</feature>
<dbReference type="Proteomes" id="UP000507470">
    <property type="component" value="Unassembled WGS sequence"/>
</dbReference>
<name>A0A6J8CS87_MYTCO</name>
<keyword evidence="3" id="KW-1185">Reference proteome</keyword>
<organism evidence="2 3">
    <name type="scientific">Mytilus coruscus</name>
    <name type="common">Sea mussel</name>
    <dbReference type="NCBI Taxonomy" id="42192"/>
    <lineage>
        <taxon>Eukaryota</taxon>
        <taxon>Metazoa</taxon>
        <taxon>Spiralia</taxon>
        <taxon>Lophotrochozoa</taxon>
        <taxon>Mollusca</taxon>
        <taxon>Bivalvia</taxon>
        <taxon>Autobranchia</taxon>
        <taxon>Pteriomorphia</taxon>
        <taxon>Mytilida</taxon>
        <taxon>Mytiloidea</taxon>
        <taxon>Mytilidae</taxon>
        <taxon>Mytilinae</taxon>
        <taxon>Mytilus</taxon>
    </lineage>
</organism>
<dbReference type="AlphaFoldDB" id="A0A6J8CS87"/>
<accession>A0A6J8CS87</accession>
<evidence type="ECO:0000256" key="1">
    <source>
        <dbReference type="SAM" id="MobiDB-lite"/>
    </source>
</evidence>